<evidence type="ECO:0000256" key="4">
    <source>
        <dbReference type="ARBA" id="ARBA00022989"/>
    </source>
</evidence>
<feature type="domain" description="Palmitoyltransferase DHHC" evidence="8">
    <location>
        <begin position="58"/>
        <end position="172"/>
    </location>
</feature>
<keyword evidence="3 7" id="KW-0812">Transmembrane</keyword>
<evidence type="ECO:0000256" key="7">
    <source>
        <dbReference type="RuleBase" id="RU079119"/>
    </source>
</evidence>
<protein>
    <recommendedName>
        <fullName evidence="7">Palmitoyltransferase</fullName>
        <ecNumber evidence="7">2.3.1.225</ecNumber>
    </recommendedName>
</protein>
<evidence type="ECO:0000256" key="2">
    <source>
        <dbReference type="ARBA" id="ARBA00022679"/>
    </source>
</evidence>
<keyword evidence="5 7" id="KW-0472">Membrane</keyword>
<keyword evidence="6 7" id="KW-0012">Acyltransferase</keyword>
<dbReference type="InterPro" id="IPR001594">
    <property type="entry name" value="Palmitoyltrfase_DHHC"/>
</dbReference>
<evidence type="ECO:0000256" key="5">
    <source>
        <dbReference type="ARBA" id="ARBA00023136"/>
    </source>
</evidence>
<dbReference type="GO" id="GO:0016020">
    <property type="term" value="C:membrane"/>
    <property type="evidence" value="ECO:0007669"/>
    <property type="project" value="UniProtKB-SubCell"/>
</dbReference>
<dbReference type="GO" id="GO:0005783">
    <property type="term" value="C:endoplasmic reticulum"/>
    <property type="evidence" value="ECO:0000318"/>
    <property type="project" value="GO_Central"/>
</dbReference>
<evidence type="ECO:0000256" key="3">
    <source>
        <dbReference type="ARBA" id="ARBA00022692"/>
    </source>
</evidence>
<dbReference type="GO" id="GO:0019706">
    <property type="term" value="F:protein-cysteine S-palmitoyltransferase activity"/>
    <property type="evidence" value="ECO:0000318"/>
    <property type="project" value="GO_Central"/>
</dbReference>
<comment type="catalytic activity">
    <reaction evidence="7">
        <text>L-cysteinyl-[protein] + hexadecanoyl-CoA = S-hexadecanoyl-L-cysteinyl-[protein] + CoA</text>
        <dbReference type="Rhea" id="RHEA:36683"/>
        <dbReference type="Rhea" id="RHEA-COMP:10131"/>
        <dbReference type="Rhea" id="RHEA-COMP:11032"/>
        <dbReference type="ChEBI" id="CHEBI:29950"/>
        <dbReference type="ChEBI" id="CHEBI:57287"/>
        <dbReference type="ChEBI" id="CHEBI:57379"/>
        <dbReference type="ChEBI" id="CHEBI:74151"/>
        <dbReference type="EC" id="2.3.1.225"/>
    </reaction>
</comment>
<dbReference type="RefSeq" id="XP_001309727.1">
    <property type="nucleotide sequence ID" value="XM_001309726.1"/>
</dbReference>
<name>A2FE68_TRIV3</name>
<dbReference type="Proteomes" id="UP000001542">
    <property type="component" value="Unassembled WGS sequence"/>
</dbReference>
<gene>
    <name evidence="9" type="ORF">TVAG_299560</name>
</gene>
<dbReference type="SMR" id="A2FE68"/>
<feature type="transmembrane region" description="Helical" evidence="7">
    <location>
        <begin position="95"/>
        <end position="119"/>
    </location>
</feature>
<keyword evidence="4 7" id="KW-1133">Transmembrane helix</keyword>
<evidence type="ECO:0000259" key="8">
    <source>
        <dbReference type="Pfam" id="PF01529"/>
    </source>
</evidence>
<accession>A2FE68</accession>
<dbReference type="VEuPathDB" id="TrichDB:TVAGG3_0706270"/>
<organism evidence="9 10">
    <name type="scientific">Trichomonas vaginalis (strain ATCC PRA-98 / G3)</name>
    <dbReference type="NCBI Taxonomy" id="412133"/>
    <lineage>
        <taxon>Eukaryota</taxon>
        <taxon>Metamonada</taxon>
        <taxon>Parabasalia</taxon>
        <taxon>Trichomonadida</taxon>
        <taxon>Trichomonadidae</taxon>
        <taxon>Trichomonas</taxon>
    </lineage>
</organism>
<feature type="transmembrane region" description="Helical" evidence="7">
    <location>
        <begin position="131"/>
        <end position="160"/>
    </location>
</feature>
<dbReference type="PANTHER" id="PTHR22883">
    <property type="entry name" value="ZINC FINGER DHHC DOMAIN CONTAINING PROTEIN"/>
    <property type="match status" value="1"/>
</dbReference>
<dbReference type="GO" id="GO:0005794">
    <property type="term" value="C:Golgi apparatus"/>
    <property type="evidence" value="ECO:0000318"/>
    <property type="project" value="GO_Central"/>
</dbReference>
<dbReference type="Pfam" id="PF01529">
    <property type="entry name" value="DHHC"/>
    <property type="match status" value="1"/>
</dbReference>
<evidence type="ECO:0000313" key="10">
    <source>
        <dbReference type="Proteomes" id="UP000001542"/>
    </source>
</evidence>
<dbReference type="PANTHER" id="PTHR22883:SF147">
    <property type="entry name" value="PALMITOYLTRANSFERASE"/>
    <property type="match status" value="1"/>
</dbReference>
<dbReference type="FunCoup" id="A2FE68">
    <property type="interactions" value="255"/>
</dbReference>
<dbReference type="KEGG" id="tva:4754569"/>
<dbReference type="AlphaFoldDB" id="A2FE68"/>
<evidence type="ECO:0000313" key="9">
    <source>
        <dbReference type="EMBL" id="EAX96797.1"/>
    </source>
</evidence>
<dbReference type="InParanoid" id="A2FE68"/>
<dbReference type="InterPro" id="IPR039859">
    <property type="entry name" value="PFA4/ZDH16/20/ERF2-like"/>
</dbReference>
<reference evidence="9" key="1">
    <citation type="submission" date="2006-10" db="EMBL/GenBank/DDBJ databases">
        <authorList>
            <person name="Amadeo P."/>
            <person name="Zhao Q."/>
            <person name="Wortman J."/>
            <person name="Fraser-Liggett C."/>
            <person name="Carlton J."/>
        </authorList>
    </citation>
    <scope>NUCLEOTIDE SEQUENCE</scope>
    <source>
        <strain evidence="9">G3</strain>
    </source>
</reference>
<dbReference type="VEuPathDB" id="TrichDB:TVAG_299560"/>
<keyword evidence="2 7" id="KW-0808">Transferase</keyword>
<dbReference type="EC" id="2.3.1.225" evidence="7"/>
<keyword evidence="10" id="KW-1185">Reference proteome</keyword>
<dbReference type="EMBL" id="DS113743">
    <property type="protein sequence ID" value="EAX96797.1"/>
    <property type="molecule type" value="Genomic_DNA"/>
</dbReference>
<evidence type="ECO:0000256" key="1">
    <source>
        <dbReference type="ARBA" id="ARBA00004141"/>
    </source>
</evidence>
<proteinExistence type="inferred from homology"/>
<comment type="subcellular location">
    <subcellularLocation>
        <location evidence="1">Membrane</location>
        <topology evidence="1">Multi-pass membrane protein</topology>
    </subcellularLocation>
</comment>
<dbReference type="OrthoDB" id="9909019at2759"/>
<comment type="similarity">
    <text evidence="7">Belongs to the DHHC palmitoyltransferase family.</text>
</comment>
<dbReference type="PROSITE" id="PS50216">
    <property type="entry name" value="DHHC"/>
    <property type="match status" value="1"/>
</dbReference>
<evidence type="ECO:0000256" key="6">
    <source>
        <dbReference type="ARBA" id="ARBA00023315"/>
    </source>
</evidence>
<reference evidence="9" key="2">
    <citation type="journal article" date="2007" name="Science">
        <title>Draft genome sequence of the sexually transmitted pathogen Trichomonas vaginalis.</title>
        <authorList>
            <person name="Carlton J.M."/>
            <person name="Hirt R.P."/>
            <person name="Silva J.C."/>
            <person name="Delcher A.L."/>
            <person name="Schatz M."/>
            <person name="Zhao Q."/>
            <person name="Wortman J.R."/>
            <person name="Bidwell S.L."/>
            <person name="Alsmark U.C.M."/>
            <person name="Besteiro S."/>
            <person name="Sicheritz-Ponten T."/>
            <person name="Noel C.J."/>
            <person name="Dacks J.B."/>
            <person name="Foster P.G."/>
            <person name="Simillion C."/>
            <person name="Van de Peer Y."/>
            <person name="Miranda-Saavedra D."/>
            <person name="Barton G.J."/>
            <person name="Westrop G.D."/>
            <person name="Mueller S."/>
            <person name="Dessi D."/>
            <person name="Fiori P.L."/>
            <person name="Ren Q."/>
            <person name="Paulsen I."/>
            <person name="Zhang H."/>
            <person name="Bastida-Corcuera F.D."/>
            <person name="Simoes-Barbosa A."/>
            <person name="Brown M.T."/>
            <person name="Hayes R.D."/>
            <person name="Mukherjee M."/>
            <person name="Okumura C.Y."/>
            <person name="Schneider R."/>
            <person name="Smith A.J."/>
            <person name="Vanacova S."/>
            <person name="Villalvazo M."/>
            <person name="Haas B.J."/>
            <person name="Pertea M."/>
            <person name="Feldblyum T.V."/>
            <person name="Utterback T.R."/>
            <person name="Shu C.L."/>
            <person name="Osoegawa K."/>
            <person name="de Jong P.J."/>
            <person name="Hrdy I."/>
            <person name="Horvathova L."/>
            <person name="Zubacova Z."/>
            <person name="Dolezal P."/>
            <person name="Malik S.B."/>
            <person name="Logsdon J.M. Jr."/>
            <person name="Henze K."/>
            <person name="Gupta A."/>
            <person name="Wang C.C."/>
            <person name="Dunne R.L."/>
            <person name="Upcroft J.A."/>
            <person name="Upcroft P."/>
            <person name="White O."/>
            <person name="Salzberg S.L."/>
            <person name="Tang P."/>
            <person name="Chiu C.-H."/>
            <person name="Lee Y.-S."/>
            <person name="Embley T.M."/>
            <person name="Coombs G.H."/>
            <person name="Mottram J.C."/>
            <person name="Tachezy J."/>
            <person name="Fraser-Liggett C.M."/>
            <person name="Johnson P.J."/>
        </authorList>
    </citation>
    <scope>NUCLEOTIDE SEQUENCE [LARGE SCALE GENOMIC DNA]</scope>
    <source>
        <strain evidence="9">G3</strain>
    </source>
</reference>
<sequence length="219" mass="25501">MLISNICFLLSYFATIFEGPGFLPFYYPLQITKRDDGVPDYLSGVVSNEQQENYVRSKPKMSRVGFFKTVQRYVLRPDHFCGWTGQFIGKKNYKLFVLFNIWGAIYTSQFLGYCVFALVSNLSLPQPFIPSLLFTLIYMLQCILFCMMTCNFGCVGIYNIHTNSTQLEQMQDNKNSYAKPNCIDNWEEVCGPRAKWYFWIFPVPAFHDKSSEYLLTHTV</sequence>
<comment type="domain">
    <text evidence="7">The DHHC domain is required for palmitoyltransferase activity.</text>
</comment>
<dbReference type="GO" id="GO:0006612">
    <property type="term" value="P:protein targeting to membrane"/>
    <property type="evidence" value="ECO:0000318"/>
    <property type="project" value="GO_Central"/>
</dbReference>